<proteinExistence type="predicted"/>
<dbReference type="SUPFAM" id="SSF48371">
    <property type="entry name" value="ARM repeat"/>
    <property type="match status" value="1"/>
</dbReference>
<dbReference type="Gene3D" id="1.25.40.70">
    <property type="entry name" value="Phosphatidylinositol 3-kinase, accessory domain (PIK)"/>
    <property type="match status" value="1"/>
</dbReference>
<keyword evidence="2" id="KW-1185">Reference proteome</keyword>
<dbReference type="Proteomes" id="UP000289166">
    <property type="component" value="Unassembled WGS sequence"/>
</dbReference>
<dbReference type="RefSeq" id="WP_027622866.1">
    <property type="nucleotide sequence ID" value="NZ_RLII01000045.1"/>
</dbReference>
<organism evidence="1 2">
    <name type="scientific">Acetivibrio mesophilus</name>
    <dbReference type="NCBI Taxonomy" id="2487273"/>
    <lineage>
        <taxon>Bacteria</taxon>
        <taxon>Bacillati</taxon>
        <taxon>Bacillota</taxon>
        <taxon>Clostridia</taxon>
        <taxon>Eubacteriales</taxon>
        <taxon>Oscillospiraceae</taxon>
        <taxon>Acetivibrio</taxon>
    </lineage>
</organism>
<dbReference type="InterPro" id="IPR016024">
    <property type="entry name" value="ARM-type_fold"/>
</dbReference>
<comment type="caution">
    <text evidence="1">The sequence shown here is derived from an EMBL/GenBank/DDBJ whole genome shotgun (WGS) entry which is preliminary data.</text>
</comment>
<name>A0A4Q0I0S2_9FIRM</name>
<gene>
    <name evidence="1" type="ORF">EFD62_16530</name>
</gene>
<dbReference type="EMBL" id="RLII01000045">
    <property type="protein sequence ID" value="RXE57641.1"/>
    <property type="molecule type" value="Genomic_DNA"/>
</dbReference>
<reference evidence="2" key="1">
    <citation type="submission" date="2018-11" db="EMBL/GenBank/DDBJ databases">
        <title>Genome sequencing of a novel mesophilic and cellulolytic organism within the genus Hungateiclostridium.</title>
        <authorList>
            <person name="Rettenmaier R."/>
            <person name="Liebl W."/>
            <person name="Zverlov V."/>
        </authorList>
    </citation>
    <scope>NUCLEOTIDE SEQUENCE [LARGE SCALE GENOMIC DNA]</scope>
    <source>
        <strain evidence="2">N2K1</strain>
    </source>
</reference>
<dbReference type="AlphaFoldDB" id="A0A4Q0I0S2"/>
<accession>A0A4Q0I0S2</accession>
<sequence length="124" mass="14182">MKKVEWSKSDIISQYIESGNVMYKATLEGDYKTNNKEGKKITQVFKYLEKNLELAADTLPLLFDNENVVIRTKAAAHCLALKIHIDKAKKILEDAANDDKNGIFGFNAQMTLKVWHEQGFLKVY</sequence>
<protein>
    <submittedName>
        <fullName evidence="1">DUF2019 domain-containing protein</fullName>
    </submittedName>
</protein>
<evidence type="ECO:0000313" key="1">
    <source>
        <dbReference type="EMBL" id="RXE57641.1"/>
    </source>
</evidence>
<dbReference type="OrthoDB" id="2082744at2"/>
<evidence type="ECO:0000313" key="2">
    <source>
        <dbReference type="Proteomes" id="UP000289166"/>
    </source>
</evidence>
<dbReference type="InterPro" id="IPR042236">
    <property type="entry name" value="PI3K_accessory_sf"/>
</dbReference>